<dbReference type="Pfam" id="PF02033">
    <property type="entry name" value="RBFA"/>
    <property type="match status" value="1"/>
</dbReference>
<keyword evidence="1 2" id="KW-0690">Ribosome biogenesis</keyword>
<keyword evidence="3" id="KW-0175">Coiled coil</keyword>
<feature type="coiled-coil region" evidence="3">
    <location>
        <begin position="88"/>
        <end position="115"/>
    </location>
</feature>
<dbReference type="AlphaFoldDB" id="A0A2M7R6Q1"/>
<accession>A0A2M7R6Q1</accession>
<dbReference type="InterPro" id="IPR023799">
    <property type="entry name" value="RbfA_dom_sf"/>
</dbReference>
<dbReference type="GO" id="GO:0043024">
    <property type="term" value="F:ribosomal small subunit binding"/>
    <property type="evidence" value="ECO:0007669"/>
    <property type="project" value="TreeGrafter"/>
</dbReference>
<comment type="subunit">
    <text evidence="2">Monomer. Binds 30S ribosomal subunits, but not 50S ribosomal subunits or 70S ribosomes.</text>
</comment>
<dbReference type="PANTHER" id="PTHR33515:SF1">
    <property type="entry name" value="RIBOSOME-BINDING FACTOR A, CHLOROPLASTIC-RELATED"/>
    <property type="match status" value="1"/>
</dbReference>
<evidence type="ECO:0000256" key="2">
    <source>
        <dbReference type="HAMAP-Rule" id="MF_00003"/>
    </source>
</evidence>
<name>A0A2M7R6Q1_9BACT</name>
<evidence type="ECO:0000313" key="4">
    <source>
        <dbReference type="EMBL" id="PIY89309.1"/>
    </source>
</evidence>
<dbReference type="GO" id="GO:0005829">
    <property type="term" value="C:cytosol"/>
    <property type="evidence" value="ECO:0007669"/>
    <property type="project" value="TreeGrafter"/>
</dbReference>
<evidence type="ECO:0000313" key="5">
    <source>
        <dbReference type="Proteomes" id="UP000230767"/>
    </source>
</evidence>
<dbReference type="SUPFAM" id="SSF89919">
    <property type="entry name" value="Ribosome-binding factor A, RbfA"/>
    <property type="match status" value="1"/>
</dbReference>
<comment type="function">
    <text evidence="2">One of several proteins that assist in the late maturation steps of the functional core of the 30S ribosomal subunit. Associates with free 30S ribosomal subunits (but not with 30S subunits that are part of 70S ribosomes or polysomes). Required for efficient processing of 16S rRNA. May interact with the 5'-terminal helix region of 16S rRNA.</text>
</comment>
<proteinExistence type="inferred from homology"/>
<sequence length="136" mass="15827">MSRRIPRVNQLIKKELGQLLLKEFSFPGNVLVTITRVETSVDLSQARVYISVIPKDKVQNVLEILEKLIYYLQQKLNKRLKMRPIPRIRFVEEKKTSEAERIEELLEEIKAANSKLSPATSFVHPPQISKKIGRDF</sequence>
<comment type="subcellular location">
    <subcellularLocation>
        <location evidence="2">Cytoplasm</location>
    </subcellularLocation>
</comment>
<dbReference type="HAMAP" id="MF_00003">
    <property type="entry name" value="RbfA"/>
    <property type="match status" value="1"/>
</dbReference>
<dbReference type="NCBIfam" id="TIGR00082">
    <property type="entry name" value="rbfA"/>
    <property type="match status" value="1"/>
</dbReference>
<comment type="similarity">
    <text evidence="2">Belongs to the RbfA family.</text>
</comment>
<keyword evidence="2" id="KW-0963">Cytoplasm</keyword>
<dbReference type="Gene3D" id="3.30.300.20">
    <property type="match status" value="1"/>
</dbReference>
<evidence type="ECO:0000256" key="3">
    <source>
        <dbReference type="SAM" id="Coils"/>
    </source>
</evidence>
<dbReference type="EMBL" id="PFLW01000037">
    <property type="protein sequence ID" value="PIY89309.1"/>
    <property type="molecule type" value="Genomic_DNA"/>
</dbReference>
<dbReference type="InterPro" id="IPR000238">
    <property type="entry name" value="RbfA"/>
</dbReference>
<reference evidence="5" key="1">
    <citation type="submission" date="2017-09" db="EMBL/GenBank/DDBJ databases">
        <title>Depth-based differentiation of microbial function through sediment-hosted aquifers and enrichment of novel symbionts in the deep terrestrial subsurface.</title>
        <authorList>
            <person name="Probst A.J."/>
            <person name="Ladd B."/>
            <person name="Jarett J.K."/>
            <person name="Geller-Mcgrath D.E."/>
            <person name="Sieber C.M.K."/>
            <person name="Emerson J.B."/>
            <person name="Anantharaman K."/>
            <person name="Thomas B.C."/>
            <person name="Malmstrom R."/>
            <person name="Stieglmeier M."/>
            <person name="Klingl A."/>
            <person name="Woyke T."/>
            <person name="Ryan C.M."/>
            <person name="Banfield J.F."/>
        </authorList>
    </citation>
    <scope>NUCLEOTIDE SEQUENCE [LARGE SCALE GENOMIC DNA]</scope>
</reference>
<organism evidence="4 5">
    <name type="scientific">Candidatus Nealsonbacteria bacterium CG_4_10_14_0_8_um_filter_37_14</name>
    <dbReference type="NCBI Taxonomy" id="1974684"/>
    <lineage>
        <taxon>Bacteria</taxon>
        <taxon>Candidatus Nealsoniibacteriota</taxon>
    </lineage>
</organism>
<comment type="caution">
    <text evidence="4">The sequence shown here is derived from an EMBL/GenBank/DDBJ whole genome shotgun (WGS) entry which is preliminary data.</text>
</comment>
<gene>
    <name evidence="2 4" type="primary">rbfA</name>
    <name evidence="4" type="ORF">COY73_01285</name>
</gene>
<protein>
    <recommendedName>
        <fullName evidence="2">Ribosome-binding factor A</fullName>
    </recommendedName>
</protein>
<dbReference type="PANTHER" id="PTHR33515">
    <property type="entry name" value="RIBOSOME-BINDING FACTOR A, CHLOROPLASTIC-RELATED"/>
    <property type="match status" value="1"/>
</dbReference>
<dbReference type="GO" id="GO:0030490">
    <property type="term" value="P:maturation of SSU-rRNA"/>
    <property type="evidence" value="ECO:0007669"/>
    <property type="project" value="UniProtKB-UniRule"/>
</dbReference>
<evidence type="ECO:0000256" key="1">
    <source>
        <dbReference type="ARBA" id="ARBA00022517"/>
    </source>
</evidence>
<dbReference type="Proteomes" id="UP000230767">
    <property type="component" value="Unassembled WGS sequence"/>
</dbReference>
<dbReference type="InterPro" id="IPR015946">
    <property type="entry name" value="KH_dom-like_a/b"/>
</dbReference>